<protein>
    <submittedName>
        <fullName evidence="2">Uncharacterized protein</fullName>
    </submittedName>
</protein>
<dbReference type="Proteomes" id="UP001632037">
    <property type="component" value="Unassembled WGS sequence"/>
</dbReference>
<organism evidence="2 3">
    <name type="scientific">Phytophthora oleae</name>
    <dbReference type="NCBI Taxonomy" id="2107226"/>
    <lineage>
        <taxon>Eukaryota</taxon>
        <taxon>Sar</taxon>
        <taxon>Stramenopiles</taxon>
        <taxon>Oomycota</taxon>
        <taxon>Peronosporomycetes</taxon>
        <taxon>Peronosporales</taxon>
        <taxon>Peronosporaceae</taxon>
        <taxon>Phytophthora</taxon>
    </lineage>
</organism>
<comment type="caution">
    <text evidence="2">The sequence shown here is derived from an EMBL/GenBank/DDBJ whole genome shotgun (WGS) entry which is preliminary data.</text>
</comment>
<dbReference type="AlphaFoldDB" id="A0ABD3FCZ4"/>
<proteinExistence type="predicted"/>
<name>A0ABD3FCZ4_9STRA</name>
<evidence type="ECO:0000256" key="1">
    <source>
        <dbReference type="SAM" id="MobiDB-lite"/>
    </source>
</evidence>
<keyword evidence="3" id="KW-1185">Reference proteome</keyword>
<feature type="compositionally biased region" description="Polar residues" evidence="1">
    <location>
        <begin position="1"/>
        <end position="15"/>
    </location>
</feature>
<sequence>MQLTPMQSNHRCLQSRQRHHSSTEMHHRGMPITRCEKEWFSVTTLDALTSAPARMRARAILTCPCSHAIPNIVVLSELALWTFAPSFRSSRTTSSCPFHEALISAVHTLLFAWLIDAPFANSI</sequence>
<evidence type="ECO:0000313" key="3">
    <source>
        <dbReference type="Proteomes" id="UP001632037"/>
    </source>
</evidence>
<gene>
    <name evidence="2" type="ORF">V7S43_010623</name>
</gene>
<evidence type="ECO:0000313" key="2">
    <source>
        <dbReference type="EMBL" id="KAL3664296.1"/>
    </source>
</evidence>
<feature type="region of interest" description="Disordered" evidence="1">
    <location>
        <begin position="1"/>
        <end position="28"/>
    </location>
</feature>
<reference evidence="2 3" key="1">
    <citation type="submission" date="2024-09" db="EMBL/GenBank/DDBJ databases">
        <title>Genome sequencing and assembly of Phytophthora oleae, isolate VK10A, causative agent of rot of olive drupes.</title>
        <authorList>
            <person name="Conti Taguali S."/>
            <person name="Riolo M."/>
            <person name="La Spada F."/>
            <person name="Cacciola S.O."/>
            <person name="Dionisio G."/>
        </authorList>
    </citation>
    <scope>NUCLEOTIDE SEQUENCE [LARGE SCALE GENOMIC DNA]</scope>
    <source>
        <strain evidence="2 3">VK10A</strain>
    </source>
</reference>
<dbReference type="EMBL" id="JBIMZQ010000024">
    <property type="protein sequence ID" value="KAL3664296.1"/>
    <property type="molecule type" value="Genomic_DNA"/>
</dbReference>
<accession>A0ABD3FCZ4</accession>